<feature type="compositionally biased region" description="Low complexity" evidence="1">
    <location>
        <begin position="15"/>
        <end position="27"/>
    </location>
</feature>
<feature type="domain" description="Fibronectin type-III" evidence="2">
    <location>
        <begin position="129"/>
        <end position="170"/>
    </location>
</feature>
<evidence type="ECO:0000313" key="3">
    <source>
        <dbReference type="EMBL" id="KAJ8780933.1"/>
    </source>
</evidence>
<evidence type="ECO:0000256" key="1">
    <source>
        <dbReference type="SAM" id="MobiDB-lite"/>
    </source>
</evidence>
<dbReference type="Gene3D" id="2.60.40.10">
    <property type="entry name" value="Immunoglobulins"/>
    <property type="match status" value="1"/>
</dbReference>
<dbReference type="AlphaFoldDB" id="A0AB34GLK5"/>
<dbReference type="Proteomes" id="UP001159641">
    <property type="component" value="Unassembled WGS sequence"/>
</dbReference>
<sequence>MEEAGGRRDFGAEMRGSGASGARLAASTFPEGGAGRRVSARAASVPARPPACTPGNRCRVPGGFPRPSRHLPWVGLEEGPGPTLGHRRTGMTGARRWAPLLLCLLQSAPEGETEAQSNYGELAKKEGIGRPHLAPPQNVTLLSWNFSVYLTWLPGPGNPQNMTYFVAYQRWRGASGLVGW</sequence>
<proteinExistence type="predicted"/>
<feature type="compositionally biased region" description="Basic and acidic residues" evidence="1">
    <location>
        <begin position="1"/>
        <end position="12"/>
    </location>
</feature>
<dbReference type="InterPro" id="IPR003961">
    <property type="entry name" value="FN3_dom"/>
</dbReference>
<dbReference type="Pfam" id="PF01108">
    <property type="entry name" value="Tissue_fac"/>
    <property type="match status" value="1"/>
</dbReference>
<feature type="region of interest" description="Disordered" evidence="1">
    <location>
        <begin position="1"/>
        <end position="38"/>
    </location>
</feature>
<comment type="caution">
    <text evidence="3">The sequence shown here is derived from an EMBL/GenBank/DDBJ whole genome shotgun (WGS) entry which is preliminary data.</text>
</comment>
<accession>A0AB34GLK5</accession>
<reference evidence="3 4" key="1">
    <citation type="submission" date="2022-11" db="EMBL/GenBank/DDBJ databases">
        <title>Whole genome sequence of Eschrichtius robustus ER-17-0199.</title>
        <authorList>
            <person name="Bruniche-Olsen A."/>
            <person name="Black A.N."/>
            <person name="Fields C.J."/>
            <person name="Walden K."/>
            <person name="Dewoody J.A."/>
        </authorList>
    </citation>
    <scope>NUCLEOTIDE SEQUENCE [LARGE SCALE GENOMIC DNA]</scope>
    <source>
        <strain evidence="3">ER-17-0199</strain>
        <tissue evidence="3">Blubber</tissue>
    </source>
</reference>
<name>A0AB34GLK5_ESCRO</name>
<dbReference type="InterPro" id="IPR013783">
    <property type="entry name" value="Ig-like_fold"/>
</dbReference>
<protein>
    <recommendedName>
        <fullName evidence="2">Fibronectin type-III domain-containing protein</fullName>
    </recommendedName>
</protein>
<dbReference type="SUPFAM" id="SSF49265">
    <property type="entry name" value="Fibronectin type III"/>
    <property type="match status" value="1"/>
</dbReference>
<organism evidence="3 4">
    <name type="scientific">Eschrichtius robustus</name>
    <name type="common">California gray whale</name>
    <name type="synonym">Eschrichtius gibbosus</name>
    <dbReference type="NCBI Taxonomy" id="9764"/>
    <lineage>
        <taxon>Eukaryota</taxon>
        <taxon>Metazoa</taxon>
        <taxon>Chordata</taxon>
        <taxon>Craniata</taxon>
        <taxon>Vertebrata</taxon>
        <taxon>Euteleostomi</taxon>
        <taxon>Mammalia</taxon>
        <taxon>Eutheria</taxon>
        <taxon>Laurasiatheria</taxon>
        <taxon>Artiodactyla</taxon>
        <taxon>Whippomorpha</taxon>
        <taxon>Cetacea</taxon>
        <taxon>Mysticeti</taxon>
        <taxon>Eschrichtiidae</taxon>
        <taxon>Eschrichtius</taxon>
    </lineage>
</organism>
<gene>
    <name evidence="3" type="ORF">J1605_000976</name>
</gene>
<evidence type="ECO:0000313" key="4">
    <source>
        <dbReference type="Proteomes" id="UP001159641"/>
    </source>
</evidence>
<dbReference type="EMBL" id="JAIQCJ010002152">
    <property type="protein sequence ID" value="KAJ8780933.1"/>
    <property type="molecule type" value="Genomic_DNA"/>
</dbReference>
<evidence type="ECO:0000259" key="2">
    <source>
        <dbReference type="Pfam" id="PF01108"/>
    </source>
</evidence>
<keyword evidence="4" id="KW-1185">Reference proteome</keyword>
<dbReference type="InterPro" id="IPR036116">
    <property type="entry name" value="FN3_sf"/>
</dbReference>